<feature type="transmembrane region" description="Helical" evidence="1">
    <location>
        <begin position="62"/>
        <end position="81"/>
    </location>
</feature>
<keyword evidence="1" id="KW-0812">Transmembrane</keyword>
<dbReference type="Proteomes" id="UP000035579">
    <property type="component" value="Chromosome"/>
</dbReference>
<keyword evidence="1" id="KW-1133">Transmembrane helix</keyword>
<dbReference type="Proteomes" id="UP000256345">
    <property type="component" value="Unassembled WGS sequence"/>
</dbReference>
<protein>
    <submittedName>
        <fullName evidence="2">Uncharacterized protein</fullName>
    </submittedName>
</protein>
<gene>
    <name evidence="2" type="ORF">AA314_01427</name>
    <name evidence="3" type="ORF">ATI61_10911</name>
</gene>
<evidence type="ECO:0000313" key="2">
    <source>
        <dbReference type="EMBL" id="AKI99800.1"/>
    </source>
</evidence>
<dbReference type="EMBL" id="QUMU01000009">
    <property type="protein sequence ID" value="REG27676.1"/>
    <property type="molecule type" value="Genomic_DNA"/>
</dbReference>
<evidence type="ECO:0000313" key="5">
    <source>
        <dbReference type="Proteomes" id="UP000256345"/>
    </source>
</evidence>
<dbReference type="RefSeq" id="WP_047854794.1">
    <property type="nucleotide sequence ID" value="NZ_CP011509.1"/>
</dbReference>
<organism evidence="2 4">
    <name type="scientific">Archangium gephyra</name>
    <dbReference type="NCBI Taxonomy" id="48"/>
    <lineage>
        <taxon>Bacteria</taxon>
        <taxon>Pseudomonadati</taxon>
        <taxon>Myxococcota</taxon>
        <taxon>Myxococcia</taxon>
        <taxon>Myxococcales</taxon>
        <taxon>Cystobacterineae</taxon>
        <taxon>Archangiaceae</taxon>
        <taxon>Archangium</taxon>
    </lineage>
</organism>
<name>A0AAC8Q2P6_9BACT</name>
<evidence type="ECO:0000313" key="4">
    <source>
        <dbReference type="Proteomes" id="UP000035579"/>
    </source>
</evidence>
<dbReference type="EMBL" id="CP011509">
    <property type="protein sequence ID" value="AKI99800.1"/>
    <property type="molecule type" value="Genomic_DNA"/>
</dbReference>
<proteinExistence type="predicted"/>
<reference evidence="2 4" key="1">
    <citation type="submission" date="2015-05" db="EMBL/GenBank/DDBJ databases">
        <title>Genome assembly of Archangium gephyra DSM 2261.</title>
        <authorList>
            <person name="Sharma G."/>
            <person name="Subramanian S."/>
        </authorList>
    </citation>
    <scope>NUCLEOTIDE SEQUENCE [LARGE SCALE GENOMIC DNA]</scope>
    <source>
        <strain evidence="2 4">DSM 2261</strain>
    </source>
</reference>
<dbReference type="KEGG" id="age:AA314_01427"/>
<keyword evidence="1" id="KW-0472">Membrane</keyword>
<reference evidence="3 5" key="2">
    <citation type="submission" date="2018-08" db="EMBL/GenBank/DDBJ databases">
        <title>Genomic Encyclopedia of Archaeal and Bacterial Type Strains, Phase II (KMG-II): from individual species to whole genera.</title>
        <authorList>
            <person name="Goeker M."/>
        </authorList>
    </citation>
    <scope>NUCLEOTIDE SEQUENCE [LARGE SCALE GENOMIC DNA]</scope>
    <source>
        <strain evidence="3 5">DSM 2261</strain>
    </source>
</reference>
<sequence length="105" mass="11191">MATLKTLLTFILLGAFLGLATASYVGPSFLEWYNTAPLGAQTVCDLPKVIQGITASLLRYQVYGTLIGAGTFLILGIVFVVSRSKKQKRMQQPPTPPPAQPGPAV</sequence>
<keyword evidence="5" id="KW-1185">Reference proteome</keyword>
<evidence type="ECO:0000313" key="3">
    <source>
        <dbReference type="EMBL" id="REG27676.1"/>
    </source>
</evidence>
<dbReference type="AlphaFoldDB" id="A0AAC8Q2P6"/>
<accession>A0AAC8Q2P6</accession>
<evidence type="ECO:0000256" key="1">
    <source>
        <dbReference type="SAM" id="Phobius"/>
    </source>
</evidence>